<evidence type="ECO:0000256" key="4">
    <source>
        <dbReference type="ARBA" id="ARBA00035207"/>
    </source>
</evidence>
<dbReference type="OMA" id="NTYETAR"/>
<dbReference type="InterPro" id="IPR001063">
    <property type="entry name" value="Ribosomal_uL22"/>
</dbReference>
<dbReference type="GO" id="GO:0022625">
    <property type="term" value="C:cytosolic large ribosomal subunit"/>
    <property type="evidence" value="ECO:0007669"/>
    <property type="project" value="TreeGrafter"/>
</dbReference>
<dbReference type="GO" id="GO:0030684">
    <property type="term" value="C:preribosome"/>
    <property type="evidence" value="ECO:0007669"/>
    <property type="project" value="UniProtKB-ARBA"/>
</dbReference>
<dbReference type="Gene3D" id="3.90.470.10">
    <property type="entry name" value="Ribosomal protein L22/L17"/>
    <property type="match status" value="1"/>
</dbReference>
<dbReference type="GO" id="GO:0002181">
    <property type="term" value="P:cytoplasmic translation"/>
    <property type="evidence" value="ECO:0007669"/>
    <property type="project" value="TreeGrafter"/>
</dbReference>
<sequence>MVKYSREPSNLTRSAKAYGAYLRVHFKNTYETATAIKGMLVKDAKRYLNDVIDRKRCVPFRKFRGGVGRCAQAKAFKHTQGRWPEKSCKFLLDLLKNLESNAEVKGLEQSKLRLEHVQVNRAPVGRRRSYRAHGRIIPFLSHPCHVELIAVEDEDHVPRHTPTEKKVVKMNKRELARMRLRTGRALS</sequence>
<evidence type="ECO:0000256" key="1">
    <source>
        <dbReference type="ARBA" id="ARBA00009451"/>
    </source>
</evidence>
<reference evidence="8" key="1">
    <citation type="submission" date="2018-07" db="EMBL/GenBank/DDBJ databases">
        <authorList>
            <person name="Quirk P.G."/>
            <person name="Krulwich T.A."/>
        </authorList>
    </citation>
    <scope>NUCLEOTIDE SEQUENCE</scope>
    <source>
        <strain evidence="8">Anand</strain>
    </source>
</reference>
<dbReference type="InterPro" id="IPR005721">
    <property type="entry name" value="Ribosomal_uL22_euk/arc"/>
</dbReference>
<accession>A0A3B0MUP9</accession>
<dbReference type="GO" id="GO:0003735">
    <property type="term" value="F:structural constituent of ribosome"/>
    <property type="evidence" value="ECO:0007669"/>
    <property type="project" value="InterPro"/>
</dbReference>
<protein>
    <recommendedName>
        <fullName evidence="4">Large ribosomal subunit protein uL22</fullName>
    </recommendedName>
    <alternativeName>
        <fullName evidence="5">60S ribosomal protein L17</fullName>
    </alternativeName>
</protein>
<dbReference type="SUPFAM" id="SSF54843">
    <property type="entry name" value="Ribosomal protein L22"/>
    <property type="match status" value="1"/>
</dbReference>
<dbReference type="SMR" id="A0A3B0MUP9"/>
<dbReference type="EMBL" id="UIVS01000002">
    <property type="protein sequence ID" value="SVP91260.1"/>
    <property type="molecule type" value="Genomic_DNA"/>
</dbReference>
<dbReference type="InterPro" id="IPR036394">
    <property type="entry name" value="Ribosomal_uL22_sf"/>
</dbReference>
<keyword evidence="2 6" id="KW-0689">Ribosomal protein</keyword>
<dbReference type="AlphaFoldDB" id="A0A3B0MUP9"/>
<evidence type="ECO:0000256" key="3">
    <source>
        <dbReference type="ARBA" id="ARBA00023274"/>
    </source>
</evidence>
<keyword evidence="3 6" id="KW-0687">Ribonucleoprotein</keyword>
<dbReference type="VEuPathDB" id="PiroplasmaDB:TA14750"/>
<dbReference type="Pfam" id="PF00237">
    <property type="entry name" value="Ribosomal_L22"/>
    <property type="match status" value="1"/>
</dbReference>
<name>A0A3B0MUP9_THEAN</name>
<evidence type="ECO:0000313" key="8">
    <source>
        <dbReference type="EMBL" id="SVP91260.1"/>
    </source>
</evidence>
<organism evidence="8">
    <name type="scientific">Theileria annulata</name>
    <dbReference type="NCBI Taxonomy" id="5874"/>
    <lineage>
        <taxon>Eukaryota</taxon>
        <taxon>Sar</taxon>
        <taxon>Alveolata</taxon>
        <taxon>Apicomplexa</taxon>
        <taxon>Aconoidasida</taxon>
        <taxon>Piroplasmida</taxon>
        <taxon>Theileriidae</taxon>
        <taxon>Theileria</taxon>
    </lineage>
</organism>
<dbReference type="PANTHER" id="PTHR11593:SF10">
    <property type="entry name" value="60S RIBOSOMAL PROTEIN L17"/>
    <property type="match status" value="1"/>
</dbReference>
<dbReference type="NCBIfam" id="TIGR01038">
    <property type="entry name" value="uL22_arch_euk"/>
    <property type="match status" value="1"/>
</dbReference>
<dbReference type="CDD" id="cd00336">
    <property type="entry name" value="Ribosomal_L22"/>
    <property type="match status" value="1"/>
</dbReference>
<dbReference type="FunFam" id="3.90.470.10:FF:000012">
    <property type="entry name" value="60S ribosomal protein L17"/>
    <property type="match status" value="1"/>
</dbReference>
<dbReference type="PANTHER" id="PTHR11593">
    <property type="entry name" value="60S RIBOSOMAL PROTEIN L17"/>
    <property type="match status" value="1"/>
</dbReference>
<dbReference type="OrthoDB" id="10254664at2759"/>
<evidence type="ECO:0000313" key="7">
    <source>
        <dbReference type="EMBL" id="SVP90736.1"/>
    </source>
</evidence>
<evidence type="ECO:0000256" key="2">
    <source>
        <dbReference type="ARBA" id="ARBA00022980"/>
    </source>
</evidence>
<evidence type="ECO:0000256" key="5">
    <source>
        <dbReference type="ARBA" id="ARBA00035325"/>
    </source>
</evidence>
<proteinExistence type="inferred from homology"/>
<gene>
    <name evidence="7" type="ORF">TAT_000144700</name>
    <name evidence="8" type="ORF">TAV_000144700</name>
</gene>
<evidence type="ECO:0000256" key="6">
    <source>
        <dbReference type="RuleBase" id="RU004005"/>
    </source>
</evidence>
<comment type="similarity">
    <text evidence="1 6">Belongs to the universal ribosomal protein uL22 family.</text>
</comment>
<dbReference type="EMBL" id="UIVT01000002">
    <property type="protein sequence ID" value="SVP90736.1"/>
    <property type="molecule type" value="Genomic_DNA"/>
</dbReference>